<reference evidence="1 2" key="1">
    <citation type="journal article" date="2012" name="Genome Biol.">
        <title>Sequencing three crocodilian genomes to illuminate the evolution of archosaurs and amniotes.</title>
        <authorList>
            <person name="St John J.A."/>
            <person name="Braun E.L."/>
            <person name="Isberg S.R."/>
            <person name="Miles L.G."/>
            <person name="Chong A.Y."/>
            <person name="Gongora J."/>
            <person name="Dalzell P."/>
            <person name="Moran C."/>
            <person name="Bed'hom B."/>
            <person name="Abzhanov A."/>
            <person name="Burgess S.C."/>
            <person name="Cooksey A.M."/>
            <person name="Castoe T.A."/>
            <person name="Crawford N.G."/>
            <person name="Densmore L.D."/>
            <person name="Drew J.C."/>
            <person name="Edwards S.V."/>
            <person name="Faircloth B.C."/>
            <person name="Fujita M.K."/>
            <person name="Greenwold M.J."/>
            <person name="Hoffmann F.G."/>
            <person name="Howard J.M."/>
            <person name="Iguchi T."/>
            <person name="Janes D.E."/>
            <person name="Khan S.Y."/>
            <person name="Kohno S."/>
            <person name="de Koning A.J."/>
            <person name="Lance S.L."/>
            <person name="McCarthy F.M."/>
            <person name="McCormack J.E."/>
            <person name="Merchant M.E."/>
            <person name="Peterson D.G."/>
            <person name="Pollock D.D."/>
            <person name="Pourmand N."/>
            <person name="Raney B.J."/>
            <person name="Roessler K.A."/>
            <person name="Sanford J.R."/>
            <person name="Sawyer R.H."/>
            <person name="Schmidt C.J."/>
            <person name="Triplett E.W."/>
            <person name="Tuberville T.D."/>
            <person name="Venegas-Anaya M."/>
            <person name="Howard J.T."/>
            <person name="Jarvis E.D."/>
            <person name="Guillette L.J.Jr."/>
            <person name="Glenn T.C."/>
            <person name="Green R.E."/>
            <person name="Ray D.A."/>
        </authorList>
    </citation>
    <scope>NUCLEOTIDE SEQUENCE [LARGE SCALE GENOMIC DNA]</scope>
    <source>
        <strain evidence="1">KSC_2009_1</strain>
    </source>
</reference>
<dbReference type="AlphaFoldDB" id="A0A151NR19"/>
<keyword evidence="2" id="KW-1185">Reference proteome</keyword>
<sequence>MPLHPQTQLEATCPHPQQGLTQAAGHIWHTYLDMQVHMGERHKLVARITMYLQAWCMEDIACEWERDARKVARDWVNQ</sequence>
<dbReference type="Proteomes" id="UP000050525">
    <property type="component" value="Unassembled WGS sequence"/>
</dbReference>
<evidence type="ECO:0000313" key="2">
    <source>
        <dbReference type="Proteomes" id="UP000050525"/>
    </source>
</evidence>
<gene>
    <name evidence="1" type="ORF">Y1Q_0004855</name>
</gene>
<proteinExistence type="predicted"/>
<dbReference type="EMBL" id="AKHW03002337">
    <property type="protein sequence ID" value="KYO39224.1"/>
    <property type="molecule type" value="Genomic_DNA"/>
</dbReference>
<protein>
    <submittedName>
        <fullName evidence="1">Uncharacterized protein</fullName>
    </submittedName>
</protein>
<evidence type="ECO:0000313" key="1">
    <source>
        <dbReference type="EMBL" id="KYO39224.1"/>
    </source>
</evidence>
<organism evidence="1 2">
    <name type="scientific">Alligator mississippiensis</name>
    <name type="common">American alligator</name>
    <dbReference type="NCBI Taxonomy" id="8496"/>
    <lineage>
        <taxon>Eukaryota</taxon>
        <taxon>Metazoa</taxon>
        <taxon>Chordata</taxon>
        <taxon>Craniata</taxon>
        <taxon>Vertebrata</taxon>
        <taxon>Euteleostomi</taxon>
        <taxon>Archelosauria</taxon>
        <taxon>Archosauria</taxon>
        <taxon>Crocodylia</taxon>
        <taxon>Alligatoridae</taxon>
        <taxon>Alligatorinae</taxon>
        <taxon>Alligator</taxon>
    </lineage>
</organism>
<accession>A0A151NR19</accession>
<name>A0A151NR19_ALLMI</name>
<comment type="caution">
    <text evidence="1">The sequence shown here is derived from an EMBL/GenBank/DDBJ whole genome shotgun (WGS) entry which is preliminary data.</text>
</comment>